<dbReference type="EMBL" id="KN834815">
    <property type="protein sequence ID" value="KIK54509.1"/>
    <property type="molecule type" value="Genomic_DNA"/>
</dbReference>
<evidence type="ECO:0000256" key="2">
    <source>
        <dbReference type="PROSITE-ProRule" id="PRU00089"/>
    </source>
</evidence>
<feature type="DNA-binding region" description="Fork-head" evidence="2">
    <location>
        <begin position="379"/>
        <end position="478"/>
    </location>
</feature>
<dbReference type="PANTHER" id="PTHR11829:SF343">
    <property type="entry name" value="FORK-HEAD DOMAIN-CONTAINING PROTEIN"/>
    <property type="match status" value="1"/>
</dbReference>
<evidence type="ECO:0000313" key="4">
    <source>
        <dbReference type="EMBL" id="KIK54509.1"/>
    </source>
</evidence>
<gene>
    <name evidence="4" type="ORF">GYMLUDRAFT_249441</name>
</gene>
<dbReference type="Proteomes" id="UP000053593">
    <property type="component" value="Unassembled WGS sequence"/>
</dbReference>
<protein>
    <recommendedName>
        <fullName evidence="3">Fork-head domain-containing protein</fullName>
    </recommendedName>
</protein>
<keyword evidence="5" id="KW-1185">Reference proteome</keyword>
<dbReference type="InterPro" id="IPR001766">
    <property type="entry name" value="Fork_head_dom"/>
</dbReference>
<evidence type="ECO:0000313" key="5">
    <source>
        <dbReference type="Proteomes" id="UP000053593"/>
    </source>
</evidence>
<dbReference type="GO" id="GO:0000978">
    <property type="term" value="F:RNA polymerase II cis-regulatory region sequence-specific DNA binding"/>
    <property type="evidence" value="ECO:0007669"/>
    <property type="project" value="TreeGrafter"/>
</dbReference>
<dbReference type="PANTHER" id="PTHR11829">
    <property type="entry name" value="FORKHEAD BOX PROTEIN"/>
    <property type="match status" value="1"/>
</dbReference>
<dbReference type="SMART" id="SM00339">
    <property type="entry name" value="FH"/>
    <property type="match status" value="2"/>
</dbReference>
<dbReference type="Gene3D" id="1.10.10.10">
    <property type="entry name" value="Winged helix-like DNA-binding domain superfamily/Winged helix DNA-binding domain"/>
    <property type="match status" value="2"/>
</dbReference>
<dbReference type="SUPFAM" id="SSF46785">
    <property type="entry name" value="Winged helix' DNA-binding domain"/>
    <property type="match status" value="2"/>
</dbReference>
<feature type="domain" description="Fork-head" evidence="3">
    <location>
        <begin position="379"/>
        <end position="478"/>
    </location>
</feature>
<sequence>MAQLKLHCLPAAKKKLHIRSPFNAPGQDAAKFIPPWGILTLTSRRTDMAILFRRSADAKQRSQGCLSAPGQAVIKPIAPREISTFTFSANNMVYQGALKRSDSREVALNLPRFVSRNSTRARLSLLNWNGVTDMDISGNLASKVFSFTSESRSSEITYSTNWSIIAAGATVEGHITSFRLFAVAQFGFYALVLFTSIPSLPRQLNRQNRLLHGNPFWPPPRGRSLPGIFPVDETIWVFPSSNVIINISGKPLYSSLFEYQYFLLALFSRTAMPDGFIPAHAYDPGQVLSTIEMENTDVFLASAFFSRSSCLPSNKVQVASAIPLELRPARVSIIRAQSWDEINLDKCSENIEIIRWMNNFPPGTPVNLDSVPDLMPGKRPSATLATLTQLSIVGSPNQRLSLKEIYHAIEQHFEFFRNCLDKRWQRSIRRLLSSRVEFMKVVQPGLGNFWTLDMSSLTWDRFKPESHLTEANLEILRRINNFPADVAVNLNTLNDPLPGQGPSVTLATLVQLAIAGSPNHMLSLREICHAIEERFEFYKRSPNKKWQASIRHLLSLQGVFKQVTRFGQGNFWTMDMSAKGYKRQIKRKRHLAQNS</sequence>
<evidence type="ECO:0000256" key="1">
    <source>
        <dbReference type="ARBA" id="ARBA00023125"/>
    </source>
</evidence>
<feature type="domain" description="Fork-head" evidence="3">
    <location>
        <begin position="501"/>
        <end position="591"/>
    </location>
</feature>
<dbReference type="PROSITE" id="PS50039">
    <property type="entry name" value="FORK_HEAD_3"/>
    <property type="match status" value="2"/>
</dbReference>
<organism evidence="4 5">
    <name type="scientific">Collybiopsis luxurians FD-317 M1</name>
    <dbReference type="NCBI Taxonomy" id="944289"/>
    <lineage>
        <taxon>Eukaryota</taxon>
        <taxon>Fungi</taxon>
        <taxon>Dikarya</taxon>
        <taxon>Basidiomycota</taxon>
        <taxon>Agaricomycotina</taxon>
        <taxon>Agaricomycetes</taxon>
        <taxon>Agaricomycetidae</taxon>
        <taxon>Agaricales</taxon>
        <taxon>Marasmiineae</taxon>
        <taxon>Omphalotaceae</taxon>
        <taxon>Collybiopsis</taxon>
        <taxon>Collybiopsis luxurians</taxon>
    </lineage>
</organism>
<dbReference type="OrthoDB" id="5954824at2759"/>
<keyword evidence="1 2" id="KW-0238">DNA-binding</keyword>
<feature type="DNA-binding region" description="Fork-head" evidence="2">
    <location>
        <begin position="501"/>
        <end position="591"/>
    </location>
</feature>
<dbReference type="Pfam" id="PF00250">
    <property type="entry name" value="Forkhead"/>
    <property type="match status" value="2"/>
</dbReference>
<reference evidence="4 5" key="1">
    <citation type="submission" date="2014-04" db="EMBL/GenBank/DDBJ databases">
        <title>Evolutionary Origins and Diversification of the Mycorrhizal Mutualists.</title>
        <authorList>
            <consortium name="DOE Joint Genome Institute"/>
            <consortium name="Mycorrhizal Genomics Consortium"/>
            <person name="Kohler A."/>
            <person name="Kuo A."/>
            <person name="Nagy L.G."/>
            <person name="Floudas D."/>
            <person name="Copeland A."/>
            <person name="Barry K.W."/>
            <person name="Cichocki N."/>
            <person name="Veneault-Fourrey C."/>
            <person name="LaButti K."/>
            <person name="Lindquist E.A."/>
            <person name="Lipzen A."/>
            <person name="Lundell T."/>
            <person name="Morin E."/>
            <person name="Murat C."/>
            <person name="Riley R."/>
            <person name="Ohm R."/>
            <person name="Sun H."/>
            <person name="Tunlid A."/>
            <person name="Henrissat B."/>
            <person name="Grigoriev I.V."/>
            <person name="Hibbett D.S."/>
            <person name="Martin F."/>
        </authorList>
    </citation>
    <scope>NUCLEOTIDE SEQUENCE [LARGE SCALE GENOMIC DNA]</scope>
    <source>
        <strain evidence="4 5">FD-317 M1</strain>
    </source>
</reference>
<dbReference type="GO" id="GO:0000981">
    <property type="term" value="F:DNA-binding transcription factor activity, RNA polymerase II-specific"/>
    <property type="evidence" value="ECO:0007669"/>
    <property type="project" value="TreeGrafter"/>
</dbReference>
<dbReference type="InterPro" id="IPR050211">
    <property type="entry name" value="FOX_domain-containing"/>
</dbReference>
<dbReference type="GO" id="GO:0005634">
    <property type="term" value="C:nucleus"/>
    <property type="evidence" value="ECO:0007669"/>
    <property type="project" value="UniProtKB-SubCell"/>
</dbReference>
<name>A0A0D0BXL0_9AGAR</name>
<dbReference type="HOGENOM" id="CLU_458592_0_0_1"/>
<dbReference type="InterPro" id="IPR036388">
    <property type="entry name" value="WH-like_DNA-bd_sf"/>
</dbReference>
<accession>A0A0D0BXL0</accession>
<dbReference type="CDD" id="cd00059">
    <property type="entry name" value="FH_FOX"/>
    <property type="match status" value="2"/>
</dbReference>
<dbReference type="PRINTS" id="PR00053">
    <property type="entry name" value="FORKHEAD"/>
</dbReference>
<evidence type="ECO:0000259" key="3">
    <source>
        <dbReference type="PROSITE" id="PS50039"/>
    </source>
</evidence>
<proteinExistence type="predicted"/>
<dbReference type="AlphaFoldDB" id="A0A0D0BXL0"/>
<comment type="subcellular location">
    <subcellularLocation>
        <location evidence="2">Nucleus</location>
    </subcellularLocation>
</comment>
<keyword evidence="2" id="KW-0539">Nucleus</keyword>
<dbReference type="InterPro" id="IPR036390">
    <property type="entry name" value="WH_DNA-bd_sf"/>
</dbReference>